<reference evidence="1 2" key="1">
    <citation type="journal article" date="2019" name="Commun. Biol.">
        <title>The bagworm genome reveals a unique fibroin gene that provides high tensile strength.</title>
        <authorList>
            <person name="Kono N."/>
            <person name="Nakamura H."/>
            <person name="Ohtoshi R."/>
            <person name="Tomita M."/>
            <person name="Numata K."/>
            <person name="Arakawa K."/>
        </authorList>
    </citation>
    <scope>NUCLEOTIDE SEQUENCE [LARGE SCALE GENOMIC DNA]</scope>
</reference>
<dbReference type="Proteomes" id="UP000299102">
    <property type="component" value="Unassembled WGS sequence"/>
</dbReference>
<comment type="caution">
    <text evidence="1">The sequence shown here is derived from an EMBL/GenBank/DDBJ whole genome shotgun (WGS) entry which is preliminary data.</text>
</comment>
<keyword evidence="2" id="KW-1185">Reference proteome</keyword>
<evidence type="ECO:0000313" key="1">
    <source>
        <dbReference type="EMBL" id="GBP03153.1"/>
    </source>
</evidence>
<evidence type="ECO:0000313" key="2">
    <source>
        <dbReference type="Proteomes" id="UP000299102"/>
    </source>
</evidence>
<name>A0A4C1SLR5_EUMVA</name>
<dbReference type="AlphaFoldDB" id="A0A4C1SLR5"/>
<gene>
    <name evidence="1" type="ORF">EVAR_2608_1</name>
</gene>
<accession>A0A4C1SLR5</accession>
<sequence>MSDVATAQRHIYRRRQELSSREREEYGKLQWELREALPFFCLSPAFTCNSLFERYNKMDVGIYDIDKL</sequence>
<proteinExistence type="predicted"/>
<protein>
    <submittedName>
        <fullName evidence="1">Uncharacterized protein</fullName>
    </submittedName>
</protein>
<organism evidence="1 2">
    <name type="scientific">Eumeta variegata</name>
    <name type="common">Bagworm moth</name>
    <name type="synonym">Eumeta japonica</name>
    <dbReference type="NCBI Taxonomy" id="151549"/>
    <lineage>
        <taxon>Eukaryota</taxon>
        <taxon>Metazoa</taxon>
        <taxon>Ecdysozoa</taxon>
        <taxon>Arthropoda</taxon>
        <taxon>Hexapoda</taxon>
        <taxon>Insecta</taxon>
        <taxon>Pterygota</taxon>
        <taxon>Neoptera</taxon>
        <taxon>Endopterygota</taxon>
        <taxon>Lepidoptera</taxon>
        <taxon>Glossata</taxon>
        <taxon>Ditrysia</taxon>
        <taxon>Tineoidea</taxon>
        <taxon>Psychidae</taxon>
        <taxon>Oiketicinae</taxon>
        <taxon>Eumeta</taxon>
    </lineage>
</organism>
<dbReference type="EMBL" id="BGZK01000009">
    <property type="protein sequence ID" value="GBP03153.1"/>
    <property type="molecule type" value="Genomic_DNA"/>
</dbReference>